<dbReference type="EnsemblPlants" id="ORUFI04G04700.1">
    <property type="protein sequence ID" value="ORUFI04G04700.1"/>
    <property type="gene ID" value="ORUFI04G04700"/>
</dbReference>
<proteinExistence type="inferred from homology"/>
<dbReference type="OMA" id="PILQFGR"/>
<dbReference type="Pfam" id="PF00201">
    <property type="entry name" value="UDPGT"/>
    <property type="match status" value="1"/>
</dbReference>
<evidence type="ECO:0000256" key="7">
    <source>
        <dbReference type="RuleBase" id="RU362057"/>
    </source>
</evidence>
<reference evidence="9" key="2">
    <citation type="submission" date="2015-06" db="UniProtKB">
        <authorList>
            <consortium name="EnsemblPlants"/>
        </authorList>
    </citation>
    <scope>IDENTIFICATION</scope>
</reference>
<accession>A0A0E0P5V9</accession>
<feature type="region of interest" description="Disordered" evidence="8">
    <location>
        <begin position="1"/>
        <end position="36"/>
    </location>
</feature>
<sequence>MLLHVPASRATQRRKNETAEMENAPATTTSSTQDGGGGAGGHVFLLAFPEAQGHVNPILQFGRHLAAHHGFLPTLVTTRHVLSTVPPPPAPFRVAAISDGFDSGGMAACGDAREYTRRLADVGSETLGVLLRSEAAAGRPPRVLVYDPHLPWAGRVARGAGVPAAAFFSQPCAVDVIYGEVWAGRVGLPVVDGGALRGLLSVELGPEDVPSFVKAPESYPPFLEAVLGQFDGLEDADDVLVNSFQELEPKEADYLASAWRFKTIGPTVPSFYLDDDRLQPNKNYGFNISDSTSPCLAWLDNQPPCSVVYASYGTVADLDPTQLDELGNGFCNSGKPFLWVVRSCDEHKLSEELRDKCKERGLIVSWCPQLEVLSHKATGCFLTHCGWNSTTEAIVTGVPLLAMPQWTDQPTTAKYIESAWGNGVRVHRDKEGMVRKEEVERCIREVLESERKAEYRKNANRWMKKAKEAMKKGGSSNKNIAEFASKYASY</sequence>
<evidence type="ECO:0000256" key="6">
    <source>
        <dbReference type="RuleBase" id="RU003718"/>
    </source>
</evidence>
<dbReference type="GO" id="GO:0080043">
    <property type="term" value="F:quercetin 3-O-glucosyltransferase activity"/>
    <property type="evidence" value="ECO:0007669"/>
    <property type="project" value="TreeGrafter"/>
</dbReference>
<dbReference type="GO" id="GO:0080044">
    <property type="term" value="F:quercetin 7-O-glucosyltransferase activity"/>
    <property type="evidence" value="ECO:0007669"/>
    <property type="project" value="TreeGrafter"/>
</dbReference>
<reference evidence="10" key="1">
    <citation type="submission" date="2013-06" db="EMBL/GenBank/DDBJ databases">
        <authorList>
            <person name="Zhao Q."/>
        </authorList>
    </citation>
    <scope>NUCLEOTIDE SEQUENCE</scope>
    <source>
        <strain evidence="10">cv. W1943</strain>
    </source>
</reference>
<dbReference type="Gene3D" id="3.40.50.2000">
    <property type="entry name" value="Glycogen Phosphorylase B"/>
    <property type="match status" value="2"/>
</dbReference>
<dbReference type="SUPFAM" id="SSF53756">
    <property type="entry name" value="UDP-Glycosyltransferase/glycogen phosphorylase"/>
    <property type="match status" value="1"/>
</dbReference>
<keyword evidence="4 6" id="KW-0808">Transferase</keyword>
<keyword evidence="10" id="KW-1185">Reference proteome</keyword>
<evidence type="ECO:0000256" key="5">
    <source>
        <dbReference type="ARBA" id="ARBA00058521"/>
    </source>
</evidence>
<comment type="similarity">
    <text evidence="1 6">Belongs to the UDP-glycosyltransferase family.</text>
</comment>
<evidence type="ECO:0000256" key="3">
    <source>
        <dbReference type="ARBA" id="ARBA00022676"/>
    </source>
</evidence>
<organism evidence="9 10">
    <name type="scientific">Oryza rufipogon</name>
    <name type="common">Brownbeard rice</name>
    <name type="synonym">Asian wild rice</name>
    <dbReference type="NCBI Taxonomy" id="4529"/>
    <lineage>
        <taxon>Eukaryota</taxon>
        <taxon>Viridiplantae</taxon>
        <taxon>Streptophyta</taxon>
        <taxon>Embryophyta</taxon>
        <taxon>Tracheophyta</taxon>
        <taxon>Spermatophyta</taxon>
        <taxon>Magnoliopsida</taxon>
        <taxon>Liliopsida</taxon>
        <taxon>Poales</taxon>
        <taxon>Poaceae</taxon>
        <taxon>BOP clade</taxon>
        <taxon>Oryzoideae</taxon>
        <taxon>Oryzeae</taxon>
        <taxon>Oryzinae</taxon>
        <taxon>Oryza</taxon>
    </lineage>
</organism>
<dbReference type="PANTHER" id="PTHR11926">
    <property type="entry name" value="GLUCOSYL/GLUCURONOSYL TRANSFERASES"/>
    <property type="match status" value="1"/>
</dbReference>
<evidence type="ECO:0000313" key="10">
    <source>
        <dbReference type="Proteomes" id="UP000008022"/>
    </source>
</evidence>
<dbReference type="PROSITE" id="PS00375">
    <property type="entry name" value="UDPGT"/>
    <property type="match status" value="1"/>
</dbReference>
<evidence type="ECO:0000256" key="8">
    <source>
        <dbReference type="SAM" id="MobiDB-lite"/>
    </source>
</evidence>
<dbReference type="GO" id="GO:0098754">
    <property type="term" value="P:detoxification"/>
    <property type="evidence" value="ECO:0007669"/>
    <property type="project" value="UniProtKB-ARBA"/>
</dbReference>
<dbReference type="HOGENOM" id="CLU_001724_0_1_1"/>
<name>A0A0E0P5V9_ORYRU</name>
<dbReference type="AlphaFoldDB" id="A0A0E0P5V9"/>
<dbReference type="eggNOG" id="KOG1192">
    <property type="taxonomic scope" value="Eukaryota"/>
</dbReference>
<dbReference type="PANTHER" id="PTHR11926:SF763">
    <property type="entry name" value="OS04G0206000 PROTEIN"/>
    <property type="match status" value="1"/>
</dbReference>
<keyword evidence="3 6" id="KW-0328">Glycosyltransferase</keyword>
<evidence type="ECO:0000256" key="2">
    <source>
        <dbReference type="ARBA" id="ARBA00022575"/>
    </source>
</evidence>
<dbReference type="EC" id="2.4.1.-" evidence="7"/>
<dbReference type="Proteomes" id="UP000008022">
    <property type="component" value="Unassembled WGS sequence"/>
</dbReference>
<dbReference type="CDD" id="cd03784">
    <property type="entry name" value="GT1_Gtf-like"/>
    <property type="match status" value="1"/>
</dbReference>
<evidence type="ECO:0000256" key="4">
    <source>
        <dbReference type="ARBA" id="ARBA00022679"/>
    </source>
</evidence>
<dbReference type="FunFam" id="3.40.50.2000:FF:000057">
    <property type="entry name" value="Glycosyltransferase"/>
    <property type="match status" value="1"/>
</dbReference>
<dbReference type="InterPro" id="IPR035595">
    <property type="entry name" value="UDP_glycos_trans_CS"/>
</dbReference>
<dbReference type="Gramene" id="ORUFI04G04700.1">
    <property type="protein sequence ID" value="ORUFI04G04700.1"/>
    <property type="gene ID" value="ORUFI04G04700"/>
</dbReference>
<keyword evidence="2" id="KW-0216">Detoxification</keyword>
<dbReference type="InterPro" id="IPR002213">
    <property type="entry name" value="UDP_glucos_trans"/>
</dbReference>
<comment type="function">
    <text evidence="5">Involved in the detoxification of the Fusarium mycotoxin deoxynivalenol by the transfer of glucose from UDP-D-glucose to the hydroxyl group at C-3, forming deoxynivalenol-3-O-beta-D-glucoside.</text>
</comment>
<evidence type="ECO:0000256" key="1">
    <source>
        <dbReference type="ARBA" id="ARBA00009995"/>
    </source>
</evidence>
<evidence type="ECO:0000313" key="9">
    <source>
        <dbReference type="EnsemblPlants" id="ORUFI04G04700.1"/>
    </source>
</evidence>
<protein>
    <recommendedName>
        <fullName evidence="7">Glycosyltransferase</fullName>
        <ecNumber evidence="7">2.4.1.-</ecNumber>
    </recommendedName>
</protein>
<dbReference type="FunFam" id="3.40.50.2000:FF:000019">
    <property type="entry name" value="Glycosyltransferase"/>
    <property type="match status" value="1"/>
</dbReference>